<sequence>MASPSLSPLGAFVRQHDPDRFLATLFAPAAAREALFTLYAFNHELARAREATSTPIATLIRLQWWRDAVTEAASGQPARRHEVAGPLHAAIVAGQLDAASLTALVVAREVEAEPEGIPTQAAFGAFLRAGAGGLMVAAGRVLGAPDAALPALQKLGAMQGLAGVLRSVAAHASQGRCLLPLDALAEAGLSAEGVIAEPDRAEPLRRALAEEGVVTLARLRAEPLPQTAVPAALPAVLAARDLARLAAGRAVPQPRGLGDRAALIWAGLRRRV</sequence>
<gene>
    <name evidence="1" type="ORF">JJQ90_00100</name>
</gene>
<proteinExistence type="predicted"/>
<keyword evidence="2" id="KW-1185">Reference proteome</keyword>
<reference evidence="1 2" key="1">
    <citation type="submission" date="2021-01" db="EMBL/GenBank/DDBJ databases">
        <title>Roseomonas sp. nov, a bacterium isolated from an oil production mixture in Yumen Oilfield.</title>
        <authorList>
            <person name="Wu D."/>
        </authorList>
    </citation>
    <scope>NUCLEOTIDE SEQUENCE [LARGE SCALE GENOMIC DNA]</scope>
    <source>
        <strain evidence="1 2">ROY-5-3</strain>
    </source>
</reference>
<dbReference type="Pfam" id="PF00494">
    <property type="entry name" value="SQS_PSY"/>
    <property type="match status" value="1"/>
</dbReference>
<evidence type="ECO:0000313" key="1">
    <source>
        <dbReference type="EMBL" id="MBU8542080.1"/>
    </source>
</evidence>
<dbReference type="RefSeq" id="WP_216872445.1">
    <property type="nucleotide sequence ID" value="NZ_JAERQM010000001.1"/>
</dbReference>
<protein>
    <submittedName>
        <fullName evidence="1">Squalene/phytoene synthase family protein</fullName>
    </submittedName>
</protein>
<dbReference type="Proteomes" id="UP000689967">
    <property type="component" value="Unassembled WGS sequence"/>
</dbReference>
<comment type="caution">
    <text evidence="1">The sequence shown here is derived from an EMBL/GenBank/DDBJ whole genome shotgun (WGS) entry which is preliminary data.</text>
</comment>
<name>A0ABS6H3T4_9PROT</name>
<dbReference type="InterPro" id="IPR002060">
    <property type="entry name" value="Squ/phyt_synthse"/>
</dbReference>
<dbReference type="EMBL" id="JAERQM010000001">
    <property type="protein sequence ID" value="MBU8542080.1"/>
    <property type="molecule type" value="Genomic_DNA"/>
</dbReference>
<evidence type="ECO:0000313" key="2">
    <source>
        <dbReference type="Proteomes" id="UP000689967"/>
    </source>
</evidence>
<organism evidence="1 2">
    <name type="scientific">Falsiroseomonas oleicola</name>
    <dbReference type="NCBI Taxonomy" id="2801474"/>
    <lineage>
        <taxon>Bacteria</taxon>
        <taxon>Pseudomonadati</taxon>
        <taxon>Pseudomonadota</taxon>
        <taxon>Alphaproteobacteria</taxon>
        <taxon>Acetobacterales</taxon>
        <taxon>Roseomonadaceae</taxon>
        <taxon>Falsiroseomonas</taxon>
    </lineage>
</organism>
<accession>A0ABS6H3T4</accession>